<protein>
    <submittedName>
        <fullName evidence="2">DUF4123 domain-containing protein</fullName>
    </submittedName>
</protein>
<dbReference type="InterPro" id="IPR025391">
    <property type="entry name" value="DUF4123"/>
</dbReference>
<dbReference type="Proteomes" id="UP000305681">
    <property type="component" value="Unassembled WGS sequence"/>
</dbReference>
<evidence type="ECO:0000313" key="2">
    <source>
        <dbReference type="EMBL" id="TNC72928.1"/>
    </source>
</evidence>
<organism evidence="2 3">
    <name type="scientific">Janthinobacterium lividum</name>
    <dbReference type="NCBI Taxonomy" id="29581"/>
    <lineage>
        <taxon>Bacteria</taxon>
        <taxon>Pseudomonadati</taxon>
        <taxon>Pseudomonadota</taxon>
        <taxon>Betaproteobacteria</taxon>
        <taxon>Burkholderiales</taxon>
        <taxon>Oxalobacteraceae</taxon>
        <taxon>Janthinobacterium</taxon>
    </lineage>
</organism>
<evidence type="ECO:0000259" key="1">
    <source>
        <dbReference type="Pfam" id="PF13503"/>
    </source>
</evidence>
<accession>A0A5C4NHK2</accession>
<comment type="caution">
    <text evidence="2">The sequence shown here is derived from an EMBL/GenBank/DDBJ whole genome shotgun (WGS) entry which is preliminary data.</text>
</comment>
<dbReference type="RefSeq" id="WP_139092440.1">
    <property type="nucleotide sequence ID" value="NZ_VDGE01000014.1"/>
</dbReference>
<reference evidence="2 3" key="1">
    <citation type="submission" date="2019-06" db="EMBL/GenBank/DDBJ databases">
        <title>Genome sequence of Janthinobacterium lividum UCD_MED1.</title>
        <authorList>
            <person name="De Leon M.E."/>
            <person name="Jospin G."/>
        </authorList>
    </citation>
    <scope>NUCLEOTIDE SEQUENCE [LARGE SCALE GENOMIC DNA]</scope>
    <source>
        <strain evidence="2 3">UCD_MED1</strain>
    </source>
</reference>
<sequence>MLIAPYADGWQAHLDTLAREATQGQARLYLLLDGVFLPGLHRKLAALSPSLLFEALPGCTDATRDVSPLLLAYSAAFSVAFEAPWLARCNGWPMLSAIATRESQAELASRLAAWCIVEADGQRFNFRFPDTRRLPAIHAALTREQQAQLTGPAVSWSYIARDGHWRQLPVLRQDSAHAERPVVLSEQQFASLVSDSETDEILTVLYERGHDHSQDRHGAYLLVAQALAAIAGEPLDAYDKADWCERWLRRGASAEAMPYQQASMQEQGET</sequence>
<gene>
    <name evidence="2" type="ORF">FHI69_25365</name>
</gene>
<dbReference type="Pfam" id="PF13503">
    <property type="entry name" value="DUF4123"/>
    <property type="match status" value="1"/>
</dbReference>
<evidence type="ECO:0000313" key="3">
    <source>
        <dbReference type="Proteomes" id="UP000305681"/>
    </source>
</evidence>
<dbReference type="AlphaFoldDB" id="A0A5C4NHK2"/>
<dbReference type="EMBL" id="VDGE01000014">
    <property type="protein sequence ID" value="TNC72928.1"/>
    <property type="molecule type" value="Genomic_DNA"/>
</dbReference>
<feature type="domain" description="DUF4123" evidence="1">
    <location>
        <begin position="28"/>
        <end position="148"/>
    </location>
</feature>
<name>A0A5C4NHK2_9BURK</name>
<proteinExistence type="predicted"/>